<dbReference type="InterPro" id="IPR015943">
    <property type="entry name" value="WD40/YVTN_repeat-like_dom_sf"/>
</dbReference>
<dbReference type="VEuPathDB" id="AmoebaDB:NAEGRDRAFT_62858"/>
<dbReference type="GeneID" id="8852580"/>
<protein>
    <submittedName>
        <fullName evidence="1">Predicted protein</fullName>
    </submittedName>
</protein>
<evidence type="ECO:0000313" key="2">
    <source>
        <dbReference type="Proteomes" id="UP000006671"/>
    </source>
</evidence>
<dbReference type="OMA" id="WIVNSVY"/>
<gene>
    <name evidence="1" type="ORF">NAEGRDRAFT_62858</name>
</gene>
<name>D2V229_NAEGR</name>
<dbReference type="Proteomes" id="UP000006671">
    <property type="component" value="Unassembled WGS sequence"/>
</dbReference>
<accession>D2V229</accession>
<dbReference type="Gene3D" id="2.130.10.10">
    <property type="entry name" value="YVTN repeat-like/Quinoprotein amine dehydrogenase"/>
    <property type="match status" value="1"/>
</dbReference>
<dbReference type="RefSeq" id="XP_002681725.1">
    <property type="nucleotide sequence ID" value="XM_002681679.1"/>
</dbReference>
<sequence>MDMGFLKGSLSETNVELAVLLQEYVGDYDDSNYSLPAIPHTFLTSFVLDVTTKVETGQVETSRVFSSSAFLKASIGPFSVFNIHPTTTCLESGNFGVLCFSSCSIVYYSKTGIVKEHPLKLGNFNSLLCPCHVVCIKEERKKIRSARYLTTKKFLCQYSDGSFHIVKLSLENSLGESANNITIEHSPSSLVKQNVGDFLLFTHSSSYSQLFISSPFENTQTKWIDIAEKNSNINGIELNLRNYYDSVGSSIDEEQLPCLGSITHGYLHSFNMTRDSRLVCTSFSGSFNQYTQHIKGAARFSVCQSGSRLVPFMPLCENSIIEGSSDLFVLTLKENSLVLFSQDHGTSLFSTFDMAPIEIPSLDCKKKKILAIREFKKTPTSSLFEMVTEVDIGLFEIQYSNFATSCVYLFKNDGEKFMCAEIESNGTVFISRKNQMIQFELKNRPLSLEKVSTNSFENQVSCFSIFDFKGKKYAIVSFWIVNSVYIVEVSTWQIVSEKKLDDTIRSCISYEIDGQCVAVLGLSKGKCVITPILGSSAEEEEIFVGESFVNLKKIKTEKGEEAVYCSSNRDILIVAEESTMDKRRILKTVFTHENEKKRYPGKTISISNITTSQFGECIIALIEQPEGGAIQFCEMASERKIRWKSLLLKTKSEDFIEPLKSINVGRSQSYFVACTERSLVSEKVNSLIFKCVLDMDTENEFFQEKYISAEDILPESLKLNEKSIIKSHSICDITAVQIEEDEVIMVPILTTFLLPSSTESDGGSVLLSIAWMAVLDESLNVLKSTILGEQPFPYHNESIFIKIQQISHSDGKYFLIFNNMVHLCSIGKESNKINIDFIDRYELLDYTKERELTYPVYAKYFNRGSPVFRSLHFIVNSFDIIEHGLDIYLLLCGLGGQTRLIRVRRDFQKVEELLIVDKTNNRMLTLSCALIPSSGSNSYNILVTDYIDGDLKILGLNQKERIGSRKLSNEYKIKDEDRLISANWNQFENTNLYYYIDLLNKESKSTTLSPEKYYINPKKAYLKNHFLVEAEKGVQYESLVKSTCKQFTGSIKNLIRGGFGSYNDVGQSNSFVFVTSEGEVGVLNVNI</sequence>
<dbReference type="KEGG" id="ngr:NAEGRDRAFT_62858"/>
<dbReference type="EMBL" id="GG738849">
    <property type="protein sequence ID" value="EFC48981.1"/>
    <property type="molecule type" value="Genomic_DNA"/>
</dbReference>
<evidence type="ECO:0000313" key="1">
    <source>
        <dbReference type="EMBL" id="EFC48981.1"/>
    </source>
</evidence>
<dbReference type="OrthoDB" id="10255871at2759"/>
<reference evidence="1 2" key="1">
    <citation type="journal article" date="2010" name="Cell">
        <title>The genome of Naegleria gruberi illuminates early eukaryotic versatility.</title>
        <authorList>
            <person name="Fritz-Laylin L.K."/>
            <person name="Prochnik S.E."/>
            <person name="Ginger M.L."/>
            <person name="Dacks J.B."/>
            <person name="Carpenter M.L."/>
            <person name="Field M.C."/>
            <person name="Kuo A."/>
            <person name="Paredez A."/>
            <person name="Chapman J."/>
            <person name="Pham J."/>
            <person name="Shu S."/>
            <person name="Neupane R."/>
            <person name="Cipriano M."/>
            <person name="Mancuso J."/>
            <person name="Tu H."/>
            <person name="Salamov A."/>
            <person name="Lindquist E."/>
            <person name="Shapiro H."/>
            <person name="Lucas S."/>
            <person name="Grigoriev I.V."/>
            <person name="Cande W.Z."/>
            <person name="Fulton C."/>
            <person name="Rokhsar D.S."/>
            <person name="Dawson S.C."/>
        </authorList>
    </citation>
    <scope>NUCLEOTIDE SEQUENCE [LARGE SCALE GENOMIC DNA]</scope>
    <source>
        <strain evidence="1 2">NEG-M</strain>
    </source>
</reference>
<proteinExistence type="predicted"/>
<dbReference type="AlphaFoldDB" id="D2V229"/>
<organism evidence="2">
    <name type="scientific">Naegleria gruberi</name>
    <name type="common">Amoeba</name>
    <dbReference type="NCBI Taxonomy" id="5762"/>
    <lineage>
        <taxon>Eukaryota</taxon>
        <taxon>Discoba</taxon>
        <taxon>Heterolobosea</taxon>
        <taxon>Tetramitia</taxon>
        <taxon>Eutetramitia</taxon>
        <taxon>Vahlkampfiidae</taxon>
        <taxon>Naegleria</taxon>
    </lineage>
</organism>
<keyword evidence="2" id="KW-1185">Reference proteome</keyword>
<dbReference type="InParanoid" id="D2V229"/>